<name>A0A085MHK4_9BILA</name>
<keyword evidence="5" id="KW-1185">Reference proteome</keyword>
<dbReference type="Proteomes" id="UP000030764">
    <property type="component" value="Unassembled WGS sequence"/>
</dbReference>
<feature type="compositionally biased region" description="Basic and acidic residues" evidence="1">
    <location>
        <begin position="144"/>
        <end position="166"/>
    </location>
</feature>
<gene>
    <name evidence="3" type="ORF">M513_02376</name>
    <name evidence="4" type="ORF">M514_02376</name>
</gene>
<evidence type="ECO:0000256" key="1">
    <source>
        <dbReference type="SAM" id="MobiDB-lite"/>
    </source>
</evidence>
<dbReference type="Proteomes" id="UP000030758">
    <property type="component" value="Unassembled WGS sequence"/>
</dbReference>
<evidence type="ECO:0000313" key="5">
    <source>
        <dbReference type="Proteomes" id="UP000030764"/>
    </source>
</evidence>
<organism evidence="3 5">
    <name type="scientific">Trichuris suis</name>
    <name type="common">pig whipworm</name>
    <dbReference type="NCBI Taxonomy" id="68888"/>
    <lineage>
        <taxon>Eukaryota</taxon>
        <taxon>Metazoa</taxon>
        <taxon>Ecdysozoa</taxon>
        <taxon>Nematoda</taxon>
        <taxon>Enoplea</taxon>
        <taxon>Dorylaimia</taxon>
        <taxon>Trichinellida</taxon>
        <taxon>Trichuridae</taxon>
        <taxon>Trichuris</taxon>
    </lineage>
</organism>
<dbReference type="Pfam" id="PF23055">
    <property type="entry name" value="DUF7041"/>
    <property type="match status" value="1"/>
</dbReference>
<accession>A0A085MHK4</accession>
<dbReference type="EMBL" id="KL363192">
    <property type="protein sequence ID" value="KFD56700.1"/>
    <property type="molecule type" value="Genomic_DNA"/>
</dbReference>
<proteinExistence type="predicted"/>
<evidence type="ECO:0000259" key="2">
    <source>
        <dbReference type="Pfam" id="PF23055"/>
    </source>
</evidence>
<dbReference type="EMBL" id="KL367520">
    <property type="protein sequence ID" value="KFD66899.1"/>
    <property type="molecule type" value="Genomic_DNA"/>
</dbReference>
<protein>
    <recommendedName>
        <fullName evidence="2">DUF7041 domain-containing protein</fullName>
    </recommendedName>
</protein>
<feature type="region of interest" description="Disordered" evidence="1">
    <location>
        <begin position="127"/>
        <end position="166"/>
    </location>
</feature>
<evidence type="ECO:0000313" key="3">
    <source>
        <dbReference type="EMBL" id="KFD56700.1"/>
    </source>
</evidence>
<evidence type="ECO:0000313" key="4">
    <source>
        <dbReference type="EMBL" id="KFD66899.1"/>
    </source>
</evidence>
<dbReference type="AlphaFoldDB" id="A0A085MHK4"/>
<dbReference type="InterPro" id="IPR055469">
    <property type="entry name" value="DUF7041"/>
</dbReference>
<sequence>MLSGNAPIPNDSTQHSENAVSLKLPTFWTSQPQVWFEQVEAQFNLRQISADTPVLKGTLWQTGLIVRRPPGKRSLTSVQRLVQAVSQIDSEILVQEIRERLRELAGFATDRSLFSSVREYGQFTDTGGISASRHSPLQRPWHSTKKETQANREKEGGNESQRKMAEAIKGSAVVEHSSRCSLYLDRRSYVARGCFPLEKSRSTSAIMSPLTETKMSTSVKRGLL</sequence>
<feature type="domain" description="DUF7041" evidence="2">
    <location>
        <begin position="24"/>
        <end position="51"/>
    </location>
</feature>
<reference evidence="3 5" key="1">
    <citation type="journal article" date="2014" name="Nat. Genet.">
        <title>Genome and transcriptome of the porcine whipworm Trichuris suis.</title>
        <authorList>
            <person name="Jex A.R."/>
            <person name="Nejsum P."/>
            <person name="Schwarz E.M."/>
            <person name="Hu L."/>
            <person name="Young N.D."/>
            <person name="Hall R.S."/>
            <person name="Korhonen P.K."/>
            <person name="Liao S."/>
            <person name="Thamsborg S."/>
            <person name="Xia J."/>
            <person name="Xu P."/>
            <person name="Wang S."/>
            <person name="Scheerlinck J.P."/>
            <person name="Hofmann A."/>
            <person name="Sternberg P.W."/>
            <person name="Wang J."/>
            <person name="Gasser R.B."/>
        </authorList>
    </citation>
    <scope>NUCLEOTIDE SEQUENCE [LARGE SCALE GENOMIC DNA]</scope>
    <source>
        <strain evidence="4">DCEP-RM93F</strain>
        <strain evidence="3">DCEP-RM93M</strain>
    </source>
</reference>